<reference evidence="1 2" key="1">
    <citation type="submission" date="2014-04" db="EMBL/GenBank/DDBJ databases">
        <authorList>
            <consortium name="DOE Joint Genome Institute"/>
            <person name="Kuo A."/>
            <person name="Ruytinx J."/>
            <person name="Rineau F."/>
            <person name="Colpaert J."/>
            <person name="Kohler A."/>
            <person name="Nagy L.G."/>
            <person name="Floudas D."/>
            <person name="Copeland A."/>
            <person name="Barry K.W."/>
            <person name="Cichocki N."/>
            <person name="Veneault-Fourrey C."/>
            <person name="LaButti K."/>
            <person name="Lindquist E.A."/>
            <person name="Lipzen A."/>
            <person name="Lundell T."/>
            <person name="Morin E."/>
            <person name="Murat C."/>
            <person name="Sun H."/>
            <person name="Tunlid A."/>
            <person name="Henrissat B."/>
            <person name="Grigoriev I.V."/>
            <person name="Hibbett D.S."/>
            <person name="Martin F."/>
            <person name="Nordberg H.P."/>
            <person name="Cantor M.N."/>
            <person name="Hua S.X."/>
        </authorList>
    </citation>
    <scope>NUCLEOTIDE SEQUENCE [LARGE SCALE GENOMIC DNA]</scope>
    <source>
        <strain evidence="1 2">UH-Slu-Lm8-n1</strain>
    </source>
</reference>
<dbReference type="HOGENOM" id="CLU_206235_0_0_1"/>
<dbReference type="OrthoDB" id="289721at2759"/>
<gene>
    <name evidence="1" type="ORF">CY34DRAFT_98308</name>
</gene>
<dbReference type="InParanoid" id="A0A0D0AQI6"/>
<feature type="non-terminal residue" evidence="1">
    <location>
        <position position="66"/>
    </location>
</feature>
<dbReference type="Proteomes" id="UP000054485">
    <property type="component" value="Unassembled WGS sequence"/>
</dbReference>
<accession>A0A0D0AQI6</accession>
<dbReference type="STRING" id="930992.A0A0D0AQI6"/>
<protein>
    <submittedName>
        <fullName evidence="1">Uncharacterized protein</fullName>
    </submittedName>
</protein>
<dbReference type="EMBL" id="KN835781">
    <property type="protein sequence ID" value="KIK34273.1"/>
    <property type="molecule type" value="Genomic_DNA"/>
</dbReference>
<dbReference type="AlphaFoldDB" id="A0A0D0AQI6"/>
<evidence type="ECO:0000313" key="2">
    <source>
        <dbReference type="Proteomes" id="UP000054485"/>
    </source>
</evidence>
<proteinExistence type="predicted"/>
<sequence>VTTNLEKAKRFLDVMNEGHPEYGCIISKGKTMVNFEHESIEGSNITKPTQKCMIHPLSVFCCLMAW</sequence>
<name>A0A0D0AQI6_9AGAM</name>
<organism evidence="1 2">
    <name type="scientific">Suillus luteus UH-Slu-Lm8-n1</name>
    <dbReference type="NCBI Taxonomy" id="930992"/>
    <lineage>
        <taxon>Eukaryota</taxon>
        <taxon>Fungi</taxon>
        <taxon>Dikarya</taxon>
        <taxon>Basidiomycota</taxon>
        <taxon>Agaricomycotina</taxon>
        <taxon>Agaricomycetes</taxon>
        <taxon>Agaricomycetidae</taxon>
        <taxon>Boletales</taxon>
        <taxon>Suillineae</taxon>
        <taxon>Suillaceae</taxon>
        <taxon>Suillus</taxon>
    </lineage>
</organism>
<evidence type="ECO:0000313" key="1">
    <source>
        <dbReference type="EMBL" id="KIK34273.1"/>
    </source>
</evidence>
<reference evidence="2" key="2">
    <citation type="submission" date="2015-01" db="EMBL/GenBank/DDBJ databases">
        <title>Evolutionary Origins and Diversification of the Mycorrhizal Mutualists.</title>
        <authorList>
            <consortium name="DOE Joint Genome Institute"/>
            <consortium name="Mycorrhizal Genomics Consortium"/>
            <person name="Kohler A."/>
            <person name="Kuo A."/>
            <person name="Nagy L.G."/>
            <person name="Floudas D."/>
            <person name="Copeland A."/>
            <person name="Barry K.W."/>
            <person name="Cichocki N."/>
            <person name="Veneault-Fourrey C."/>
            <person name="LaButti K."/>
            <person name="Lindquist E.A."/>
            <person name="Lipzen A."/>
            <person name="Lundell T."/>
            <person name="Morin E."/>
            <person name="Murat C."/>
            <person name="Riley R."/>
            <person name="Ohm R."/>
            <person name="Sun H."/>
            <person name="Tunlid A."/>
            <person name="Henrissat B."/>
            <person name="Grigoriev I.V."/>
            <person name="Hibbett D.S."/>
            <person name="Martin F."/>
        </authorList>
    </citation>
    <scope>NUCLEOTIDE SEQUENCE [LARGE SCALE GENOMIC DNA]</scope>
    <source>
        <strain evidence="2">UH-Slu-Lm8-n1</strain>
    </source>
</reference>
<keyword evidence="2" id="KW-1185">Reference proteome</keyword>